<name>A0ACB1B2I1_MELEN</name>
<dbReference type="Proteomes" id="UP001497535">
    <property type="component" value="Unassembled WGS sequence"/>
</dbReference>
<evidence type="ECO:0000313" key="2">
    <source>
        <dbReference type="Proteomes" id="UP001497535"/>
    </source>
</evidence>
<comment type="caution">
    <text evidence="1">The sequence shown here is derived from an EMBL/GenBank/DDBJ whole genome shotgun (WGS) entry which is preliminary data.</text>
</comment>
<sequence>MSGVGRHPLMRSRQNFPLLLQGEGSDKTKRERECRGKNQKDKWARRARQKKIV</sequence>
<proteinExistence type="predicted"/>
<reference evidence="1" key="1">
    <citation type="submission" date="2023-11" db="EMBL/GenBank/DDBJ databases">
        <authorList>
            <person name="Poullet M."/>
        </authorList>
    </citation>
    <scope>NUCLEOTIDE SEQUENCE</scope>
    <source>
        <strain evidence="1">E1834</strain>
    </source>
</reference>
<accession>A0ACB1B2I1</accession>
<dbReference type="EMBL" id="CAVMJV010000171">
    <property type="protein sequence ID" value="CAK5119607.1"/>
    <property type="molecule type" value="Genomic_DNA"/>
</dbReference>
<organism evidence="1 2">
    <name type="scientific">Meloidogyne enterolobii</name>
    <name type="common">Root-knot nematode worm</name>
    <name type="synonym">Meloidogyne mayaguensis</name>
    <dbReference type="NCBI Taxonomy" id="390850"/>
    <lineage>
        <taxon>Eukaryota</taxon>
        <taxon>Metazoa</taxon>
        <taxon>Ecdysozoa</taxon>
        <taxon>Nematoda</taxon>
        <taxon>Chromadorea</taxon>
        <taxon>Rhabditida</taxon>
        <taxon>Tylenchina</taxon>
        <taxon>Tylenchomorpha</taxon>
        <taxon>Tylenchoidea</taxon>
        <taxon>Meloidogynidae</taxon>
        <taxon>Meloidogyninae</taxon>
        <taxon>Meloidogyne</taxon>
    </lineage>
</organism>
<keyword evidence="2" id="KW-1185">Reference proteome</keyword>
<protein>
    <submittedName>
        <fullName evidence="1">Uncharacterized protein</fullName>
    </submittedName>
</protein>
<gene>
    <name evidence="1" type="ORF">MENTE1834_LOCUS46549</name>
</gene>
<evidence type="ECO:0000313" key="1">
    <source>
        <dbReference type="EMBL" id="CAK5119607.1"/>
    </source>
</evidence>